<proteinExistence type="predicted"/>
<name>A0A9X2D9N3_9ACTN</name>
<dbReference type="Gene3D" id="2.70.70.10">
    <property type="entry name" value="Glucose Permease (Domain IIA)"/>
    <property type="match status" value="1"/>
</dbReference>
<gene>
    <name evidence="3" type="ORF">M8330_16690</name>
</gene>
<dbReference type="InterPro" id="IPR016047">
    <property type="entry name" value="M23ase_b-sheet_dom"/>
</dbReference>
<dbReference type="InterPro" id="IPR050570">
    <property type="entry name" value="Cell_wall_metabolism_enzyme"/>
</dbReference>
<sequence length="324" mass="34380">MVGCVYMAVAPLLVLMTGAALAVETCSSNPASELSSLDDEQLGNARTIVETTAAFPPTSSSSRAAVIAVATALQESSLRNLPSGDRDSLGLFQQRPSQGWGSPEQLLRPRFATRVFLAALVTVPGWSVRPLTEVASDVQRPAEGLEGAYARWESLATALASRYWRTTAAGGCQESVVASGQVAYPVPRGLAWSDRHNWGGAGEHWSAWHTGTDFSLPCGTPVYAVTDGEIVLEPGPDWFGDVLVQVRQAPGGLTTWYAHLQQVDVVAGERVAAGTRLGEIGDVGNATGCHLHFEVHLRDGGIYDADNVDPSAWLATSLARGQER</sequence>
<evidence type="ECO:0000313" key="3">
    <source>
        <dbReference type="EMBL" id="MCM0621930.1"/>
    </source>
</evidence>
<feature type="chain" id="PRO_5040811064" evidence="1">
    <location>
        <begin position="23"/>
        <end position="324"/>
    </location>
</feature>
<keyword evidence="1" id="KW-0732">Signal</keyword>
<feature type="domain" description="M23ase beta-sheet core" evidence="2">
    <location>
        <begin position="209"/>
        <end position="297"/>
    </location>
</feature>
<dbReference type="AlphaFoldDB" id="A0A9X2D9N3"/>
<dbReference type="GO" id="GO:0004222">
    <property type="term" value="F:metalloendopeptidase activity"/>
    <property type="evidence" value="ECO:0007669"/>
    <property type="project" value="TreeGrafter"/>
</dbReference>
<dbReference type="InterPro" id="IPR011055">
    <property type="entry name" value="Dup_hybrid_motif"/>
</dbReference>
<accession>A0A9X2D9N3</accession>
<comment type="caution">
    <text evidence="3">The sequence shown here is derived from an EMBL/GenBank/DDBJ whole genome shotgun (WGS) entry which is preliminary data.</text>
</comment>
<evidence type="ECO:0000256" key="1">
    <source>
        <dbReference type="SAM" id="SignalP"/>
    </source>
</evidence>
<dbReference type="Pfam" id="PF01551">
    <property type="entry name" value="Peptidase_M23"/>
    <property type="match status" value="1"/>
</dbReference>
<dbReference type="CDD" id="cd12797">
    <property type="entry name" value="M23_peptidase"/>
    <property type="match status" value="1"/>
</dbReference>
<evidence type="ECO:0000313" key="4">
    <source>
        <dbReference type="Proteomes" id="UP001139485"/>
    </source>
</evidence>
<protein>
    <submittedName>
        <fullName evidence="3">M23 family metallopeptidase</fullName>
    </submittedName>
</protein>
<dbReference type="Proteomes" id="UP001139485">
    <property type="component" value="Unassembled WGS sequence"/>
</dbReference>
<dbReference type="EMBL" id="JAMOIL010000025">
    <property type="protein sequence ID" value="MCM0621930.1"/>
    <property type="molecule type" value="Genomic_DNA"/>
</dbReference>
<dbReference type="PANTHER" id="PTHR21666:SF290">
    <property type="entry name" value="PEPTIDASE M23 DOMAIN PROTEIN"/>
    <property type="match status" value="1"/>
</dbReference>
<evidence type="ECO:0000259" key="2">
    <source>
        <dbReference type="Pfam" id="PF01551"/>
    </source>
</evidence>
<dbReference type="RefSeq" id="WP_250828250.1">
    <property type="nucleotide sequence ID" value="NZ_JAMOIL010000025.1"/>
</dbReference>
<organism evidence="3 4">
    <name type="scientific">Nocardioides bruguierae</name>
    <dbReference type="NCBI Taxonomy" id="2945102"/>
    <lineage>
        <taxon>Bacteria</taxon>
        <taxon>Bacillati</taxon>
        <taxon>Actinomycetota</taxon>
        <taxon>Actinomycetes</taxon>
        <taxon>Propionibacteriales</taxon>
        <taxon>Nocardioidaceae</taxon>
        <taxon>Nocardioides</taxon>
    </lineage>
</organism>
<reference evidence="3" key="1">
    <citation type="submission" date="2022-05" db="EMBL/GenBank/DDBJ databases">
        <authorList>
            <person name="Tuo L."/>
        </authorList>
    </citation>
    <scope>NUCLEOTIDE SEQUENCE</scope>
    <source>
        <strain evidence="3">BSK12Z-4</strain>
    </source>
</reference>
<dbReference type="SUPFAM" id="SSF51261">
    <property type="entry name" value="Duplicated hybrid motif"/>
    <property type="match status" value="1"/>
</dbReference>
<keyword evidence="4" id="KW-1185">Reference proteome</keyword>
<feature type="signal peptide" evidence="1">
    <location>
        <begin position="1"/>
        <end position="22"/>
    </location>
</feature>
<dbReference type="PANTHER" id="PTHR21666">
    <property type="entry name" value="PEPTIDASE-RELATED"/>
    <property type="match status" value="1"/>
</dbReference>